<feature type="transmembrane region" description="Helical" evidence="1">
    <location>
        <begin position="561"/>
        <end position="584"/>
    </location>
</feature>
<feature type="transmembrane region" description="Helical" evidence="1">
    <location>
        <begin position="121"/>
        <end position="143"/>
    </location>
</feature>
<feature type="transmembrane region" description="Helical" evidence="1">
    <location>
        <begin position="12"/>
        <end position="35"/>
    </location>
</feature>
<evidence type="ECO:0000313" key="2">
    <source>
        <dbReference type="EMBL" id="MDT9594554.1"/>
    </source>
</evidence>
<feature type="transmembrane region" description="Helical" evidence="1">
    <location>
        <begin position="163"/>
        <end position="189"/>
    </location>
</feature>
<keyword evidence="1" id="KW-1133">Transmembrane helix</keyword>
<feature type="transmembrane region" description="Helical" evidence="1">
    <location>
        <begin position="344"/>
        <end position="364"/>
    </location>
</feature>
<keyword evidence="1" id="KW-0472">Membrane</keyword>
<dbReference type="EMBL" id="JAVYII010000007">
    <property type="protein sequence ID" value="MDT9594554.1"/>
    <property type="molecule type" value="Genomic_DNA"/>
</dbReference>
<protein>
    <submittedName>
        <fullName evidence="2">Uncharacterized protein</fullName>
    </submittedName>
</protein>
<gene>
    <name evidence="2" type="ORF">RDV89_15830</name>
</gene>
<feature type="transmembrane region" description="Helical" evidence="1">
    <location>
        <begin position="201"/>
        <end position="221"/>
    </location>
</feature>
<comment type="caution">
    <text evidence="2">The sequence shown here is derived from an EMBL/GenBank/DDBJ whole genome shotgun (WGS) entry which is preliminary data.</text>
</comment>
<feature type="transmembrane region" description="Helical" evidence="1">
    <location>
        <begin position="273"/>
        <end position="291"/>
    </location>
</feature>
<dbReference type="RefSeq" id="WP_315734433.1">
    <property type="nucleotide sequence ID" value="NZ_JAVYII010000007.1"/>
</dbReference>
<name>A0ABU3PZH8_9ACTN</name>
<evidence type="ECO:0000313" key="3">
    <source>
        <dbReference type="Proteomes" id="UP001268542"/>
    </source>
</evidence>
<sequence>MVRRTGRWADAPYDAVVLLSAVVVLGPALGVGLVLGYDMVWVPDLAVTREGWGLADGVPRAVPSDQVVALLDEVVPGALLQKLVLLGSLVAAGAGLHRLVRTAPAAARALAAVVAVWNPFVAERLAIGHWPLLVAYGVLPWLLLVGRRLRTSGHTGLRPVLPVLPVLLALGSLSAAAGLMTALAALVAVGVGGRLRRSAAWALVALVAAANAPWVVAGALAGGATRADAATARAAAEAFAAHGHDGVPTAVAVLGLGGVWNGEVAAPYDVVRALLWAGLVLGALGSLVPLLRAGSGRRRETAVLLALAGAGVAVAAQSWLFPQVGGALATYVPGGGVLRDATRLQALVVPGVVEGAAVAVAVGARRLRATAAPARAVLGVAVVLAPVALLPGLAWGRAGELAAVRLPAAYADLAAVVAADARAQGLARPTVLSLPYAAFRAPDLNDGRTVLDPVPRLLGDVGVLASDELVVDGRAVGSEGSRTGDVLAALGRPTAADRTAALAELGVDYVVRARGADVDAAVAATGPLDEVVVADAPALTVTRLVPGGAETAVEPVPTWDAAWLAVAWTVYASLPLLALGALSAQVRRASRPRPGSAARGPATRP</sequence>
<reference evidence="2 3" key="1">
    <citation type="submission" date="2023-08" db="EMBL/GenBank/DDBJ databases">
        <title>Nocardioides seae sp. nov., a bacterium isolated from a soil.</title>
        <authorList>
            <person name="Wang X."/>
        </authorList>
    </citation>
    <scope>NUCLEOTIDE SEQUENCE [LARGE SCALE GENOMIC DNA]</scope>
    <source>
        <strain evidence="2 3">YZH12</strain>
    </source>
</reference>
<feature type="transmembrane region" description="Helical" evidence="1">
    <location>
        <begin position="376"/>
        <end position="396"/>
    </location>
</feature>
<accession>A0ABU3PZH8</accession>
<evidence type="ECO:0000256" key="1">
    <source>
        <dbReference type="SAM" id="Phobius"/>
    </source>
</evidence>
<dbReference type="Proteomes" id="UP001268542">
    <property type="component" value="Unassembled WGS sequence"/>
</dbReference>
<proteinExistence type="predicted"/>
<keyword evidence="1" id="KW-0812">Transmembrane</keyword>
<feature type="transmembrane region" description="Helical" evidence="1">
    <location>
        <begin position="303"/>
        <end position="324"/>
    </location>
</feature>
<keyword evidence="3" id="KW-1185">Reference proteome</keyword>
<organism evidence="2 3">
    <name type="scientific">Nocardioides imazamoxiresistens</name>
    <dbReference type="NCBI Taxonomy" id="3231893"/>
    <lineage>
        <taxon>Bacteria</taxon>
        <taxon>Bacillati</taxon>
        <taxon>Actinomycetota</taxon>
        <taxon>Actinomycetes</taxon>
        <taxon>Propionibacteriales</taxon>
        <taxon>Nocardioidaceae</taxon>
        <taxon>Nocardioides</taxon>
    </lineage>
</organism>